<dbReference type="EMBL" id="LAZR01005314">
    <property type="protein sequence ID" value="KKN00967.1"/>
    <property type="molecule type" value="Genomic_DNA"/>
</dbReference>
<keyword evidence="1" id="KW-0812">Transmembrane</keyword>
<reference evidence="2" key="1">
    <citation type="journal article" date="2015" name="Nature">
        <title>Complex archaea that bridge the gap between prokaryotes and eukaryotes.</title>
        <authorList>
            <person name="Spang A."/>
            <person name="Saw J.H."/>
            <person name="Jorgensen S.L."/>
            <person name="Zaremba-Niedzwiedzka K."/>
            <person name="Martijn J."/>
            <person name="Lind A.E."/>
            <person name="van Eijk R."/>
            <person name="Schleper C."/>
            <person name="Guy L."/>
            <person name="Ettema T.J."/>
        </authorList>
    </citation>
    <scope>NUCLEOTIDE SEQUENCE</scope>
</reference>
<name>A0A0F9MNI6_9ZZZZ</name>
<keyword evidence="1" id="KW-1133">Transmembrane helix</keyword>
<organism evidence="2">
    <name type="scientific">marine sediment metagenome</name>
    <dbReference type="NCBI Taxonomy" id="412755"/>
    <lineage>
        <taxon>unclassified sequences</taxon>
        <taxon>metagenomes</taxon>
        <taxon>ecological metagenomes</taxon>
    </lineage>
</organism>
<evidence type="ECO:0000256" key="1">
    <source>
        <dbReference type="SAM" id="Phobius"/>
    </source>
</evidence>
<evidence type="ECO:0000313" key="2">
    <source>
        <dbReference type="EMBL" id="KKN00967.1"/>
    </source>
</evidence>
<accession>A0A0F9MNI6</accession>
<gene>
    <name evidence="2" type="ORF">LCGC14_1132520</name>
</gene>
<protein>
    <submittedName>
        <fullName evidence="2">Uncharacterized protein</fullName>
    </submittedName>
</protein>
<sequence length="46" mass="4986">MLALKLLGWLFAITYITITVAYVVSIIFFGGGSVVSFNGEPPWPVP</sequence>
<feature type="transmembrane region" description="Helical" evidence="1">
    <location>
        <begin position="6"/>
        <end position="29"/>
    </location>
</feature>
<proteinExistence type="predicted"/>
<comment type="caution">
    <text evidence="2">The sequence shown here is derived from an EMBL/GenBank/DDBJ whole genome shotgun (WGS) entry which is preliminary data.</text>
</comment>
<dbReference type="AlphaFoldDB" id="A0A0F9MNI6"/>
<keyword evidence="1" id="KW-0472">Membrane</keyword>